<sequence>MSYFPSLEEIDQGQIEARDAAGDAVDFGVPDNEEDFIARERAILGDADATALAGEVDLLNGDSGHTLSAAGENHLNNYSIQHPESFDTPAVPAESQEEVEPEVIKEWRERRELAIQRRDEQSESKKHQTREAAKQAIDDFYENYNDKKDKAIAQTRAEEQEFIESRENSVAGGTTWERIVKLVDISEKHARTSTVDKSRFRELLLSLKDDPNAPGAKGY</sequence>
<name>A0ACC3T063_LIPKO</name>
<reference evidence="2" key="1">
    <citation type="journal article" date="2024" name="Front. Bioeng. Biotechnol.">
        <title>Genome-scale model development and genomic sequencing of the oleaginous clade Lipomyces.</title>
        <authorList>
            <person name="Czajka J.J."/>
            <person name="Han Y."/>
            <person name="Kim J."/>
            <person name="Mondo S.J."/>
            <person name="Hofstad B.A."/>
            <person name="Robles A."/>
            <person name="Haridas S."/>
            <person name="Riley R."/>
            <person name="LaButti K."/>
            <person name="Pangilinan J."/>
            <person name="Andreopoulos W."/>
            <person name="Lipzen A."/>
            <person name="Yan J."/>
            <person name="Wang M."/>
            <person name="Ng V."/>
            <person name="Grigoriev I.V."/>
            <person name="Spatafora J.W."/>
            <person name="Magnuson J.K."/>
            <person name="Baker S.E."/>
            <person name="Pomraning K.R."/>
        </authorList>
    </citation>
    <scope>NUCLEOTIDE SEQUENCE [LARGE SCALE GENOMIC DNA]</scope>
    <source>
        <strain evidence="2">CBS 7786</strain>
    </source>
</reference>
<comment type="caution">
    <text evidence="1">The sequence shown here is derived from an EMBL/GenBank/DDBJ whole genome shotgun (WGS) entry which is preliminary data.</text>
</comment>
<organism evidence="1 2">
    <name type="scientific">Lipomyces kononenkoae</name>
    <name type="common">Yeast</name>
    <dbReference type="NCBI Taxonomy" id="34357"/>
    <lineage>
        <taxon>Eukaryota</taxon>
        <taxon>Fungi</taxon>
        <taxon>Dikarya</taxon>
        <taxon>Ascomycota</taxon>
        <taxon>Saccharomycotina</taxon>
        <taxon>Lipomycetes</taxon>
        <taxon>Lipomycetales</taxon>
        <taxon>Lipomycetaceae</taxon>
        <taxon>Lipomyces</taxon>
    </lineage>
</organism>
<keyword evidence="2" id="KW-1185">Reference proteome</keyword>
<evidence type="ECO:0000313" key="1">
    <source>
        <dbReference type="EMBL" id="KAK9237242.1"/>
    </source>
</evidence>
<protein>
    <submittedName>
        <fullName evidence="1">Clathrin light chain</fullName>
    </submittedName>
</protein>
<proteinExistence type="predicted"/>
<evidence type="ECO:0000313" key="2">
    <source>
        <dbReference type="Proteomes" id="UP001433508"/>
    </source>
</evidence>
<gene>
    <name evidence="1" type="ORF">V1525DRAFT_433011</name>
</gene>
<dbReference type="EMBL" id="MU971372">
    <property type="protein sequence ID" value="KAK9237242.1"/>
    <property type="molecule type" value="Genomic_DNA"/>
</dbReference>
<accession>A0ACC3T063</accession>
<dbReference type="Proteomes" id="UP001433508">
    <property type="component" value="Unassembled WGS sequence"/>
</dbReference>